<keyword evidence="2" id="KW-1003">Cell membrane</keyword>
<keyword evidence="3 6" id="KW-0812">Transmembrane</keyword>
<dbReference type="PANTHER" id="PTHR30566:SF5">
    <property type="entry name" value="MECHANOSENSITIVE ION CHANNEL PROTEIN 1, MITOCHONDRIAL-RELATED"/>
    <property type="match status" value="1"/>
</dbReference>
<feature type="transmembrane region" description="Helical" evidence="6">
    <location>
        <begin position="59"/>
        <end position="77"/>
    </location>
</feature>
<dbReference type="InterPro" id="IPR023408">
    <property type="entry name" value="MscS_beta-dom_sf"/>
</dbReference>
<dbReference type="InterPro" id="IPR011066">
    <property type="entry name" value="MscS_channel_C_sf"/>
</dbReference>
<dbReference type="InterPro" id="IPR006685">
    <property type="entry name" value="MscS_channel_2nd"/>
</dbReference>
<evidence type="ECO:0000256" key="3">
    <source>
        <dbReference type="ARBA" id="ARBA00022692"/>
    </source>
</evidence>
<protein>
    <submittedName>
        <fullName evidence="8">Mechanosensitive ion channel family protein</fullName>
    </submittedName>
</protein>
<gene>
    <name evidence="8" type="ORF">ACFSRY_00735</name>
</gene>
<reference evidence="9" key="1">
    <citation type="journal article" date="2019" name="Int. J. Syst. Evol. Microbiol.">
        <title>The Global Catalogue of Microorganisms (GCM) 10K type strain sequencing project: providing services to taxonomists for standard genome sequencing and annotation.</title>
        <authorList>
            <consortium name="The Broad Institute Genomics Platform"/>
            <consortium name="The Broad Institute Genome Sequencing Center for Infectious Disease"/>
            <person name="Wu L."/>
            <person name="Ma J."/>
        </authorList>
    </citation>
    <scope>NUCLEOTIDE SEQUENCE [LARGE SCALE GENOMIC DNA]</scope>
    <source>
        <strain evidence="9">KCTC 42498</strain>
    </source>
</reference>
<evidence type="ECO:0000256" key="6">
    <source>
        <dbReference type="SAM" id="Phobius"/>
    </source>
</evidence>
<feature type="transmembrane region" description="Helical" evidence="6">
    <location>
        <begin position="22"/>
        <end position="44"/>
    </location>
</feature>
<dbReference type="Gene3D" id="3.30.70.100">
    <property type="match status" value="1"/>
</dbReference>
<proteinExistence type="predicted"/>
<name>A0ABW5IK51_9BACT</name>
<dbReference type="Pfam" id="PF00924">
    <property type="entry name" value="MS_channel_2nd"/>
    <property type="match status" value="1"/>
</dbReference>
<dbReference type="Proteomes" id="UP001597544">
    <property type="component" value="Unassembled WGS sequence"/>
</dbReference>
<keyword evidence="9" id="KW-1185">Reference proteome</keyword>
<evidence type="ECO:0000313" key="9">
    <source>
        <dbReference type="Proteomes" id="UP001597544"/>
    </source>
</evidence>
<dbReference type="PANTHER" id="PTHR30566">
    <property type="entry name" value="YNAI-RELATED MECHANOSENSITIVE ION CHANNEL"/>
    <property type="match status" value="1"/>
</dbReference>
<feature type="transmembrane region" description="Helical" evidence="6">
    <location>
        <begin position="83"/>
        <end position="113"/>
    </location>
</feature>
<dbReference type="SUPFAM" id="SSF50182">
    <property type="entry name" value="Sm-like ribonucleoproteins"/>
    <property type="match status" value="1"/>
</dbReference>
<evidence type="ECO:0000256" key="1">
    <source>
        <dbReference type="ARBA" id="ARBA00004651"/>
    </source>
</evidence>
<dbReference type="RefSeq" id="WP_377502347.1">
    <property type="nucleotide sequence ID" value="NZ_JBHULU010000001.1"/>
</dbReference>
<evidence type="ECO:0000256" key="5">
    <source>
        <dbReference type="ARBA" id="ARBA00023136"/>
    </source>
</evidence>
<dbReference type="EMBL" id="JBHULU010000001">
    <property type="protein sequence ID" value="MFD2512375.1"/>
    <property type="molecule type" value="Genomic_DNA"/>
</dbReference>
<comment type="caution">
    <text evidence="8">The sequence shown here is derived from an EMBL/GenBank/DDBJ whole genome shotgun (WGS) entry which is preliminary data.</text>
</comment>
<accession>A0ABW5IK51</accession>
<evidence type="ECO:0000259" key="7">
    <source>
        <dbReference type="Pfam" id="PF00924"/>
    </source>
</evidence>
<dbReference type="InterPro" id="IPR010920">
    <property type="entry name" value="LSM_dom_sf"/>
</dbReference>
<dbReference type="Gene3D" id="2.30.30.60">
    <property type="match status" value="1"/>
</dbReference>
<keyword evidence="4 6" id="KW-1133">Transmembrane helix</keyword>
<comment type="subcellular location">
    <subcellularLocation>
        <location evidence="1">Cell membrane</location>
        <topology evidence="1">Multi-pass membrane protein</topology>
    </subcellularLocation>
</comment>
<sequence length="307" mass="35560">MRRVTQWLENASGVTAEFYEHLLLTLAVVAGLWLLSTLILAVAFKREKDIIKKYQWRKFTNYIITGIGIILLVNVWFGGLRSIATFLGLLSAGLVLALREPVLNMAGWFLIIWKRPFRIGDRVQIGTYAGDVIDIRLFQFSLNEIRGWVDADQPTGRVINVPNGRLFSEPQANYNYGFPFIWNEVSVTITFESNWNRAKAMLAEVVNRHTEKLSEQALQQVKQRSQQHLIFYENFDPQVYTDVRENGVRLTMRYLCSIMRRRQSEHDIWEDVLAAFATTSDIHFAYPTTRFYHSSEGQEMQRPGTVT</sequence>
<evidence type="ECO:0000313" key="8">
    <source>
        <dbReference type="EMBL" id="MFD2512375.1"/>
    </source>
</evidence>
<dbReference type="SUPFAM" id="SSF82689">
    <property type="entry name" value="Mechanosensitive channel protein MscS (YggB), C-terminal domain"/>
    <property type="match status" value="1"/>
</dbReference>
<keyword evidence="5 6" id="KW-0472">Membrane</keyword>
<feature type="domain" description="Mechanosensitive ion channel MscS" evidence="7">
    <location>
        <begin position="101"/>
        <end position="175"/>
    </location>
</feature>
<organism evidence="8 9">
    <name type="scientific">Pontibacter locisalis</name>
    <dbReference type="NCBI Taxonomy" id="1719035"/>
    <lineage>
        <taxon>Bacteria</taxon>
        <taxon>Pseudomonadati</taxon>
        <taxon>Bacteroidota</taxon>
        <taxon>Cytophagia</taxon>
        <taxon>Cytophagales</taxon>
        <taxon>Hymenobacteraceae</taxon>
        <taxon>Pontibacter</taxon>
    </lineage>
</organism>
<evidence type="ECO:0000256" key="4">
    <source>
        <dbReference type="ARBA" id="ARBA00022989"/>
    </source>
</evidence>
<evidence type="ECO:0000256" key="2">
    <source>
        <dbReference type="ARBA" id="ARBA00022475"/>
    </source>
</evidence>